<keyword evidence="4" id="KW-1185">Reference proteome</keyword>
<sequence length="58" mass="6251">MTLDGLGYQQAQQSGFDPNDQGAAKDKMAALIYAVRTLTRIPLIGMNLVAIIFKVILG</sequence>
<dbReference type="AlphaFoldDB" id="A0A0L0FY63"/>
<dbReference type="EMBL" id="KQ241998">
    <property type="protein sequence ID" value="KNC81767.1"/>
    <property type="molecule type" value="Genomic_DNA"/>
</dbReference>
<evidence type="ECO:0000256" key="2">
    <source>
        <dbReference type="SAM" id="Phobius"/>
    </source>
</evidence>
<reference evidence="3 4" key="1">
    <citation type="submission" date="2011-02" db="EMBL/GenBank/DDBJ databases">
        <title>The Genome Sequence of Sphaeroforma arctica JP610.</title>
        <authorList>
            <consortium name="The Broad Institute Genome Sequencing Platform"/>
            <person name="Russ C."/>
            <person name="Cuomo C."/>
            <person name="Young S.K."/>
            <person name="Zeng Q."/>
            <person name="Gargeya S."/>
            <person name="Alvarado L."/>
            <person name="Berlin A."/>
            <person name="Chapman S.B."/>
            <person name="Chen Z."/>
            <person name="Freedman E."/>
            <person name="Gellesch M."/>
            <person name="Goldberg J."/>
            <person name="Griggs A."/>
            <person name="Gujja S."/>
            <person name="Heilman E."/>
            <person name="Heiman D."/>
            <person name="Howarth C."/>
            <person name="Mehta T."/>
            <person name="Neiman D."/>
            <person name="Pearson M."/>
            <person name="Roberts A."/>
            <person name="Saif S."/>
            <person name="Shea T."/>
            <person name="Shenoy N."/>
            <person name="Sisk P."/>
            <person name="Stolte C."/>
            <person name="Sykes S."/>
            <person name="White J."/>
            <person name="Yandava C."/>
            <person name="Burger G."/>
            <person name="Gray M.W."/>
            <person name="Holland P.W.H."/>
            <person name="King N."/>
            <person name="Lang F.B.F."/>
            <person name="Roger A.J."/>
            <person name="Ruiz-Trillo I."/>
            <person name="Haas B."/>
            <person name="Nusbaum C."/>
            <person name="Birren B."/>
        </authorList>
    </citation>
    <scope>NUCLEOTIDE SEQUENCE [LARGE SCALE GENOMIC DNA]</scope>
    <source>
        <strain evidence="3 4">JP610</strain>
    </source>
</reference>
<name>A0A0L0FY63_9EUKA</name>
<dbReference type="Pfam" id="PF08571">
    <property type="entry name" value="Yos1"/>
    <property type="match status" value="1"/>
</dbReference>
<evidence type="ECO:0000313" key="4">
    <source>
        <dbReference type="Proteomes" id="UP000054560"/>
    </source>
</evidence>
<feature type="transmembrane region" description="Helical" evidence="2">
    <location>
        <begin position="37"/>
        <end position="57"/>
    </location>
</feature>
<protein>
    <recommendedName>
        <fullName evidence="5">Immediate early response 3-interacting protein 1</fullName>
    </recommendedName>
</protein>
<dbReference type="RefSeq" id="XP_014155669.1">
    <property type="nucleotide sequence ID" value="XM_014300194.1"/>
</dbReference>
<evidence type="ECO:0000313" key="3">
    <source>
        <dbReference type="EMBL" id="KNC81767.1"/>
    </source>
</evidence>
<keyword evidence="2" id="KW-1133">Transmembrane helix</keyword>
<dbReference type="GeneID" id="25906419"/>
<dbReference type="Proteomes" id="UP000054560">
    <property type="component" value="Unassembled WGS sequence"/>
</dbReference>
<organism evidence="3 4">
    <name type="scientific">Sphaeroforma arctica JP610</name>
    <dbReference type="NCBI Taxonomy" id="667725"/>
    <lineage>
        <taxon>Eukaryota</taxon>
        <taxon>Ichthyosporea</taxon>
        <taxon>Ichthyophonida</taxon>
        <taxon>Sphaeroforma</taxon>
    </lineage>
</organism>
<accession>A0A0L0FY63</accession>
<feature type="region of interest" description="Disordered" evidence="1">
    <location>
        <begin position="1"/>
        <end position="22"/>
    </location>
</feature>
<dbReference type="InterPro" id="IPR013880">
    <property type="entry name" value="Yos1"/>
</dbReference>
<keyword evidence="2" id="KW-0812">Transmembrane</keyword>
<proteinExistence type="predicted"/>
<dbReference type="OrthoDB" id="15356at2759"/>
<gene>
    <name evidence="3" type="ORF">SARC_05915</name>
</gene>
<evidence type="ECO:0000256" key="1">
    <source>
        <dbReference type="SAM" id="MobiDB-lite"/>
    </source>
</evidence>
<keyword evidence="2" id="KW-0472">Membrane</keyword>
<evidence type="ECO:0008006" key="5">
    <source>
        <dbReference type="Google" id="ProtNLM"/>
    </source>
</evidence>